<dbReference type="InterPro" id="IPR011035">
    <property type="entry name" value="Ribosomal_bL25/Gln-tRNA_synth"/>
</dbReference>
<dbReference type="Pfam" id="PF14693">
    <property type="entry name" value="Ribosomal_TL5_C"/>
    <property type="match status" value="1"/>
</dbReference>
<comment type="subunit">
    <text evidence="5">Part of the 50S ribosomal subunit; part of the 5S rRNA/L5/L18/L25 subcomplex. Contacts the 5S rRNA. Binds to the 5S rRNA independently of L5 and L18.</text>
</comment>
<accession>A0A437Q632</accession>
<evidence type="ECO:0000256" key="4">
    <source>
        <dbReference type="ARBA" id="ARBA00023274"/>
    </source>
</evidence>
<evidence type="ECO:0000313" key="8">
    <source>
        <dbReference type="EMBL" id="RVU29969.1"/>
    </source>
</evidence>
<dbReference type="AlphaFoldDB" id="A0A437Q632"/>
<keyword evidence="1 5" id="KW-0699">rRNA-binding</keyword>
<evidence type="ECO:0000313" key="9">
    <source>
        <dbReference type="Proteomes" id="UP000282818"/>
    </source>
</evidence>
<reference evidence="8 9" key="1">
    <citation type="submission" date="2019-01" db="EMBL/GenBank/DDBJ databases">
        <authorList>
            <person name="Chen W.-M."/>
        </authorList>
    </citation>
    <scope>NUCLEOTIDE SEQUENCE [LARGE SCALE GENOMIC DNA]</scope>
    <source>
        <strain evidence="8 9">HPM-16</strain>
    </source>
</reference>
<dbReference type="NCBIfam" id="TIGR00731">
    <property type="entry name" value="bL25_bact_ctc"/>
    <property type="match status" value="1"/>
</dbReference>
<proteinExistence type="inferred from homology"/>
<feature type="domain" description="Large ribosomal subunit protein bL25 L25" evidence="6">
    <location>
        <begin position="9"/>
        <end position="95"/>
    </location>
</feature>
<dbReference type="NCBIfam" id="NF004130">
    <property type="entry name" value="PRK05618.1-5"/>
    <property type="match status" value="1"/>
</dbReference>
<protein>
    <recommendedName>
        <fullName evidence="5">Large ribosomal subunit protein bL25</fullName>
    </recommendedName>
    <alternativeName>
        <fullName evidence="5">General stress protein CTC</fullName>
    </alternativeName>
</protein>
<dbReference type="RefSeq" id="WP_127694754.1">
    <property type="nucleotide sequence ID" value="NZ_SACQ01000006.1"/>
</dbReference>
<dbReference type="InterPro" id="IPR029751">
    <property type="entry name" value="Ribosomal_L25_dom"/>
</dbReference>
<dbReference type="PANTHER" id="PTHR33284">
    <property type="entry name" value="RIBOSOMAL PROTEIN L25/GLN-TRNA SYNTHETASE, ANTI-CODON-BINDING DOMAIN-CONTAINING PROTEIN"/>
    <property type="match status" value="1"/>
</dbReference>
<comment type="function">
    <text evidence="5">This is one of the proteins that binds to the 5S RNA in the ribosome where it forms part of the central protuberance.</text>
</comment>
<dbReference type="CDD" id="cd00495">
    <property type="entry name" value="Ribosomal_L25_TL5_CTC"/>
    <property type="match status" value="1"/>
</dbReference>
<dbReference type="GO" id="GO:0008097">
    <property type="term" value="F:5S rRNA binding"/>
    <property type="evidence" value="ECO:0007669"/>
    <property type="project" value="InterPro"/>
</dbReference>
<evidence type="ECO:0000256" key="3">
    <source>
        <dbReference type="ARBA" id="ARBA00022980"/>
    </source>
</evidence>
<evidence type="ECO:0000256" key="1">
    <source>
        <dbReference type="ARBA" id="ARBA00022730"/>
    </source>
</evidence>
<dbReference type="GO" id="GO:0003735">
    <property type="term" value="F:structural constituent of ribosome"/>
    <property type="evidence" value="ECO:0007669"/>
    <property type="project" value="InterPro"/>
</dbReference>
<dbReference type="HAMAP" id="MF_01334">
    <property type="entry name" value="Ribosomal_bL25_CTC"/>
    <property type="match status" value="1"/>
</dbReference>
<evidence type="ECO:0000256" key="2">
    <source>
        <dbReference type="ARBA" id="ARBA00022884"/>
    </source>
</evidence>
<sequence length="197" mass="21692">MSKFVVNTVAREDQGKGASRRLRREGLVPGVVYGGDKRKKPVAISMQNRELVKLIEDEKFFSSILTLKNGDSEDQVIIKDLQRHPAKNQVLHADFQRITKSNKISISVPLQFVNFEQSAVAKAAAKFAVEANVVEVLCLPENLPETLTVDLSAVEAGQIMHLSDIETPEGVEIAALRRGADHDQGIGYVYSPRGAKK</sequence>
<dbReference type="GO" id="GO:0006412">
    <property type="term" value="P:translation"/>
    <property type="evidence" value="ECO:0007669"/>
    <property type="project" value="UniProtKB-UniRule"/>
</dbReference>
<dbReference type="GO" id="GO:0022625">
    <property type="term" value="C:cytosolic large ribosomal subunit"/>
    <property type="evidence" value="ECO:0007669"/>
    <property type="project" value="TreeGrafter"/>
</dbReference>
<dbReference type="InterPro" id="IPR020057">
    <property type="entry name" value="Ribosomal_bL25_b-dom"/>
</dbReference>
<dbReference type="InterPro" id="IPR020056">
    <property type="entry name" value="Rbsml_bL25/Gln-tRNA_synth_N"/>
</dbReference>
<dbReference type="PANTHER" id="PTHR33284:SF1">
    <property type="entry name" value="RIBOSOMAL PROTEIN L25_GLN-TRNA SYNTHETASE, ANTI-CODON-BINDING DOMAIN-CONTAINING PROTEIN"/>
    <property type="match status" value="1"/>
</dbReference>
<dbReference type="NCBIfam" id="NF004612">
    <property type="entry name" value="PRK05943.1"/>
    <property type="match status" value="1"/>
</dbReference>
<evidence type="ECO:0000259" key="6">
    <source>
        <dbReference type="Pfam" id="PF01386"/>
    </source>
</evidence>
<comment type="caution">
    <text evidence="8">The sequence shown here is derived from an EMBL/GenBank/DDBJ whole genome shotgun (WGS) entry which is preliminary data.</text>
</comment>
<dbReference type="Gene3D" id="2.170.120.20">
    <property type="entry name" value="Ribosomal protein L25, beta domain"/>
    <property type="match status" value="1"/>
</dbReference>
<dbReference type="HAMAP" id="MF_01336">
    <property type="entry name" value="Ribosomal_bL25"/>
    <property type="match status" value="1"/>
</dbReference>
<dbReference type="InterPro" id="IPR037121">
    <property type="entry name" value="Ribosomal_bL25_C"/>
</dbReference>
<keyword evidence="2 5" id="KW-0694">RNA-binding</keyword>
<dbReference type="InterPro" id="IPR020055">
    <property type="entry name" value="Ribosomal_bL25_short"/>
</dbReference>
<comment type="similarity">
    <text evidence="5">Belongs to the bacterial ribosomal protein bL25 family. CTC subfamily.</text>
</comment>
<dbReference type="EMBL" id="SACQ01000006">
    <property type="protein sequence ID" value="RVU29969.1"/>
    <property type="molecule type" value="Genomic_DNA"/>
</dbReference>
<dbReference type="Pfam" id="PF01386">
    <property type="entry name" value="Ribosomal_L25p"/>
    <property type="match status" value="1"/>
</dbReference>
<evidence type="ECO:0000256" key="5">
    <source>
        <dbReference type="HAMAP-Rule" id="MF_01334"/>
    </source>
</evidence>
<keyword evidence="3 5" id="KW-0689">Ribosomal protein</keyword>
<dbReference type="SUPFAM" id="SSF50715">
    <property type="entry name" value="Ribosomal protein L25-like"/>
    <property type="match status" value="1"/>
</dbReference>
<dbReference type="InterPro" id="IPR020930">
    <property type="entry name" value="Ribosomal_uL5_bac-type"/>
</dbReference>
<dbReference type="Proteomes" id="UP000282818">
    <property type="component" value="Unassembled WGS sequence"/>
</dbReference>
<dbReference type="Gene3D" id="2.40.240.10">
    <property type="entry name" value="Ribosomal Protein L25, Chain P"/>
    <property type="match status" value="1"/>
</dbReference>
<evidence type="ECO:0000259" key="7">
    <source>
        <dbReference type="Pfam" id="PF14693"/>
    </source>
</evidence>
<keyword evidence="4 5" id="KW-0687">Ribonucleoprotein</keyword>
<organism evidence="8 9">
    <name type="scientific">Neptunomonas marina</name>
    <dbReference type="NCBI Taxonomy" id="1815562"/>
    <lineage>
        <taxon>Bacteria</taxon>
        <taxon>Pseudomonadati</taxon>
        <taxon>Pseudomonadota</taxon>
        <taxon>Gammaproteobacteria</taxon>
        <taxon>Oceanospirillales</taxon>
        <taxon>Oceanospirillaceae</taxon>
        <taxon>Neptunomonas</taxon>
    </lineage>
</organism>
<gene>
    <name evidence="5" type="primary">rplY</name>
    <name evidence="5" type="synonym">ctc</name>
    <name evidence="8" type="ORF">EOE65_12980</name>
</gene>
<dbReference type="InterPro" id="IPR001021">
    <property type="entry name" value="Ribosomal_bL25_long"/>
</dbReference>
<keyword evidence="9" id="KW-1185">Reference proteome</keyword>
<feature type="domain" description="Large ribosomal subunit protein bL25 beta" evidence="7">
    <location>
        <begin position="103"/>
        <end position="175"/>
    </location>
</feature>
<name>A0A437Q632_9GAMM</name>